<evidence type="ECO:0000313" key="3">
    <source>
        <dbReference type="Proteomes" id="UP001285263"/>
    </source>
</evidence>
<reference evidence="2 3" key="1">
    <citation type="submission" date="2023-11" db="EMBL/GenBank/DDBJ databases">
        <title>Paucibacter sp. nov., isolated from fresh soil in Korea.</title>
        <authorList>
            <person name="Le N.T.T."/>
        </authorList>
    </citation>
    <scope>NUCLEOTIDE SEQUENCE [LARGE SCALE GENOMIC DNA]</scope>
    <source>
        <strain evidence="2 3">R3-3</strain>
    </source>
</reference>
<dbReference type="EMBL" id="JAXCLA010000006">
    <property type="protein sequence ID" value="MDY0746652.1"/>
    <property type="molecule type" value="Genomic_DNA"/>
</dbReference>
<proteinExistence type="predicted"/>
<dbReference type="Pfam" id="PF07589">
    <property type="entry name" value="PEP-CTERM"/>
    <property type="match status" value="1"/>
</dbReference>
<comment type="caution">
    <text evidence="2">The sequence shown here is derived from an EMBL/GenBank/DDBJ whole genome shotgun (WGS) entry which is preliminary data.</text>
</comment>
<accession>A0ABU5DNL1</accession>
<name>A0ABU5DNL1_9BURK</name>
<gene>
    <name evidence="2" type="ORF">SNE35_19220</name>
</gene>
<dbReference type="NCBIfam" id="TIGR02595">
    <property type="entry name" value="PEP_CTERM"/>
    <property type="match status" value="1"/>
</dbReference>
<feature type="domain" description="Ice-binding protein C-terminal" evidence="1">
    <location>
        <begin position="238"/>
        <end position="259"/>
    </location>
</feature>
<protein>
    <submittedName>
        <fullName evidence="2">PEP-CTERM sorting domain-containing protein</fullName>
    </submittedName>
</protein>
<sequence>MTGITSSGSSTTVSVSGVYATNNSSGVVTGNWANGTVTNYGSNGDGMTSGADNGSSPNHALDNSGTTEAILLKFSSSVSLSSIGLGWASNGICKSGSTTVTPSADGSCPSGSTLQSTDVAGVNPQIDLSLFRWVGTGAPTALAGQSVTSMSGWQLVGNYGDLTKDTSNPYNSVNQTGLGSSWWLVSAYNSGFTQTAVNATTGTVDAGNDFFKLYAVAGTSCTGISTQCGTAPATTGKVPEPGSLALAGMALAGLAWTRRQQRKA</sequence>
<evidence type="ECO:0000313" key="2">
    <source>
        <dbReference type="EMBL" id="MDY0746652.1"/>
    </source>
</evidence>
<dbReference type="InterPro" id="IPR013424">
    <property type="entry name" value="Ice-binding_C"/>
</dbReference>
<dbReference type="Proteomes" id="UP001285263">
    <property type="component" value="Unassembled WGS sequence"/>
</dbReference>
<organism evidence="2 3">
    <name type="scientific">Roseateles agri</name>
    <dbReference type="NCBI Taxonomy" id="3098619"/>
    <lineage>
        <taxon>Bacteria</taxon>
        <taxon>Pseudomonadati</taxon>
        <taxon>Pseudomonadota</taxon>
        <taxon>Betaproteobacteria</taxon>
        <taxon>Burkholderiales</taxon>
        <taxon>Sphaerotilaceae</taxon>
        <taxon>Roseateles</taxon>
    </lineage>
</organism>
<dbReference type="RefSeq" id="WP_320424598.1">
    <property type="nucleotide sequence ID" value="NZ_JAXCLA010000006.1"/>
</dbReference>
<evidence type="ECO:0000259" key="1">
    <source>
        <dbReference type="Pfam" id="PF07589"/>
    </source>
</evidence>
<keyword evidence="3" id="KW-1185">Reference proteome</keyword>